<gene>
    <name evidence="2" type="ORF">ENUP19_0046G0084</name>
</gene>
<keyword evidence="3" id="KW-1185">Reference proteome</keyword>
<keyword evidence="1" id="KW-0812">Transmembrane</keyword>
<comment type="caution">
    <text evidence="2">The sequence shown here is derived from an EMBL/GenBank/DDBJ whole genome shotgun (WGS) entry which is preliminary data.</text>
</comment>
<name>A0ABQ0DAP7_9EUKA</name>
<reference evidence="2 3" key="1">
    <citation type="journal article" date="2019" name="PLoS Negl. Trop. Dis.">
        <title>Whole genome sequencing of Entamoeba nuttalli reveals mammalian host-related molecular signatures and a novel octapeptide-repeat surface protein.</title>
        <authorList>
            <person name="Tanaka M."/>
            <person name="Makiuchi T."/>
            <person name="Komiyama T."/>
            <person name="Shiina T."/>
            <person name="Osaki K."/>
            <person name="Tachibana H."/>
        </authorList>
    </citation>
    <scope>NUCLEOTIDE SEQUENCE [LARGE SCALE GENOMIC DNA]</scope>
    <source>
        <strain evidence="2 3">P19-061405</strain>
    </source>
</reference>
<protein>
    <submittedName>
        <fullName evidence="2">Uncharacterized protein</fullName>
    </submittedName>
</protein>
<keyword evidence="1" id="KW-1133">Transmembrane helix</keyword>
<accession>A0ABQ0DAP7</accession>
<dbReference type="EMBL" id="BAAFRS010000046">
    <property type="protein sequence ID" value="GAB1219930.1"/>
    <property type="molecule type" value="Genomic_DNA"/>
</dbReference>
<evidence type="ECO:0000313" key="3">
    <source>
        <dbReference type="Proteomes" id="UP001628156"/>
    </source>
</evidence>
<keyword evidence="1" id="KW-0472">Membrane</keyword>
<evidence type="ECO:0000313" key="2">
    <source>
        <dbReference type="EMBL" id="GAB1219930.1"/>
    </source>
</evidence>
<organism evidence="2 3">
    <name type="scientific">Entamoeba nuttalli</name>
    <dbReference type="NCBI Taxonomy" id="412467"/>
    <lineage>
        <taxon>Eukaryota</taxon>
        <taxon>Amoebozoa</taxon>
        <taxon>Evosea</taxon>
        <taxon>Archamoebae</taxon>
        <taxon>Mastigamoebida</taxon>
        <taxon>Entamoebidae</taxon>
        <taxon>Entamoeba</taxon>
    </lineage>
</organism>
<dbReference type="Proteomes" id="UP001628156">
    <property type="component" value="Unassembled WGS sequence"/>
</dbReference>
<feature type="transmembrane region" description="Helical" evidence="1">
    <location>
        <begin position="13"/>
        <end position="30"/>
    </location>
</feature>
<evidence type="ECO:0000256" key="1">
    <source>
        <dbReference type="SAM" id="Phobius"/>
    </source>
</evidence>
<proteinExistence type="predicted"/>
<sequence>MTVIVNSNELKNVFNWILVFLSLTIIASFFKDFHQIEIHKRVFQSDEESVTSIEL</sequence>